<dbReference type="Proteomes" id="UP000244248">
    <property type="component" value="Unassembled WGS sequence"/>
</dbReference>
<dbReference type="RefSeq" id="WP_107939063.1">
    <property type="nucleotide sequence ID" value="NZ_QANS01000002.1"/>
</dbReference>
<dbReference type="AlphaFoldDB" id="A0A2T5MH13"/>
<evidence type="ECO:0000313" key="2">
    <source>
        <dbReference type="EMBL" id="PTU31874.1"/>
    </source>
</evidence>
<accession>A0A2T5MH13</accession>
<organism evidence="2 3">
    <name type="scientific">Stenotrophobium rhamnosiphilum</name>
    <dbReference type="NCBI Taxonomy" id="2029166"/>
    <lineage>
        <taxon>Bacteria</taxon>
        <taxon>Pseudomonadati</taxon>
        <taxon>Pseudomonadota</taxon>
        <taxon>Gammaproteobacteria</taxon>
        <taxon>Nevskiales</taxon>
        <taxon>Nevskiaceae</taxon>
        <taxon>Stenotrophobium</taxon>
    </lineage>
</organism>
<dbReference type="EMBL" id="QANS01000002">
    <property type="protein sequence ID" value="PTU31874.1"/>
    <property type="molecule type" value="Genomic_DNA"/>
</dbReference>
<dbReference type="Pfam" id="PF13472">
    <property type="entry name" value="Lipase_GDSL_2"/>
    <property type="match status" value="1"/>
</dbReference>
<feature type="domain" description="SGNH hydrolase-type esterase" evidence="1">
    <location>
        <begin position="38"/>
        <end position="190"/>
    </location>
</feature>
<dbReference type="Gene3D" id="3.40.50.1110">
    <property type="entry name" value="SGNH hydrolase"/>
    <property type="match status" value="1"/>
</dbReference>
<sequence>MRNPIAVLLERLVMQPMWAQFRTGLESAAVPGSGGVLFLGDSITHIGRWDLMFPSIATRNFGISGERSGHLLERLGPIVSIKPHKIFILIGTNDLATKIKIEEIAANVAQLVDELVRALPDCKIYLQTVLPRANKFTARVKALNALYAEIAKQRRIELIDLFPLFDDGTGAIRKEVTNDKLHLMGPGYKIWRDAIEPLVLAA</sequence>
<dbReference type="GO" id="GO:0004622">
    <property type="term" value="F:phosphatidylcholine lysophospholipase activity"/>
    <property type="evidence" value="ECO:0007669"/>
    <property type="project" value="TreeGrafter"/>
</dbReference>
<evidence type="ECO:0000259" key="1">
    <source>
        <dbReference type="Pfam" id="PF13472"/>
    </source>
</evidence>
<dbReference type="PANTHER" id="PTHR30383:SF5">
    <property type="entry name" value="SGNH HYDROLASE-TYPE ESTERASE DOMAIN-CONTAINING PROTEIN"/>
    <property type="match status" value="1"/>
</dbReference>
<dbReference type="SUPFAM" id="SSF52266">
    <property type="entry name" value="SGNH hydrolase"/>
    <property type="match status" value="1"/>
</dbReference>
<dbReference type="PANTHER" id="PTHR30383">
    <property type="entry name" value="THIOESTERASE 1/PROTEASE 1/LYSOPHOSPHOLIPASE L1"/>
    <property type="match status" value="1"/>
</dbReference>
<keyword evidence="3" id="KW-1185">Reference proteome</keyword>
<dbReference type="InterPro" id="IPR013830">
    <property type="entry name" value="SGNH_hydro"/>
</dbReference>
<proteinExistence type="predicted"/>
<name>A0A2T5MH13_9GAMM</name>
<gene>
    <name evidence="2" type="ORF">CJD38_04090</name>
</gene>
<protein>
    <submittedName>
        <fullName evidence="2">GDSL family lipase</fullName>
    </submittedName>
</protein>
<dbReference type="InterPro" id="IPR036514">
    <property type="entry name" value="SGNH_hydro_sf"/>
</dbReference>
<dbReference type="InterPro" id="IPR051532">
    <property type="entry name" value="Ester_Hydrolysis_Enzymes"/>
</dbReference>
<evidence type="ECO:0000313" key="3">
    <source>
        <dbReference type="Proteomes" id="UP000244248"/>
    </source>
</evidence>
<reference evidence="2 3" key="1">
    <citation type="submission" date="2018-04" db="EMBL/GenBank/DDBJ databases">
        <title>Novel species isolated from glacier.</title>
        <authorList>
            <person name="Liu Q."/>
            <person name="Xin Y.-H."/>
        </authorList>
    </citation>
    <scope>NUCLEOTIDE SEQUENCE [LARGE SCALE GENOMIC DNA]</scope>
    <source>
        <strain evidence="2 3">GT1R17</strain>
    </source>
</reference>
<comment type="caution">
    <text evidence="2">The sequence shown here is derived from an EMBL/GenBank/DDBJ whole genome shotgun (WGS) entry which is preliminary data.</text>
</comment>
<dbReference type="OrthoDB" id="4704294at2"/>